<reference evidence="6" key="1">
    <citation type="submission" date="2023-10" db="EMBL/GenBank/DDBJ databases">
        <title>Genome assembly of Pristionchus species.</title>
        <authorList>
            <person name="Yoshida K."/>
            <person name="Sommer R.J."/>
        </authorList>
    </citation>
    <scope>NUCLEOTIDE SEQUENCE</scope>
    <source>
        <strain evidence="6">RS0144</strain>
    </source>
</reference>
<organism evidence="6 7">
    <name type="scientific">Pristionchus entomophagus</name>
    <dbReference type="NCBI Taxonomy" id="358040"/>
    <lineage>
        <taxon>Eukaryota</taxon>
        <taxon>Metazoa</taxon>
        <taxon>Ecdysozoa</taxon>
        <taxon>Nematoda</taxon>
        <taxon>Chromadorea</taxon>
        <taxon>Rhabditida</taxon>
        <taxon>Rhabditina</taxon>
        <taxon>Diplogasteromorpha</taxon>
        <taxon>Diplogasteroidea</taxon>
        <taxon>Neodiplogasteridae</taxon>
        <taxon>Pristionchus</taxon>
    </lineage>
</organism>
<name>A0AAV5TR18_9BILA</name>
<comment type="caution">
    <text evidence="6">The sequence shown here is derived from an EMBL/GenBank/DDBJ whole genome shotgun (WGS) entry which is preliminary data.</text>
</comment>
<dbReference type="GO" id="GO:0016020">
    <property type="term" value="C:membrane"/>
    <property type="evidence" value="ECO:0007669"/>
    <property type="project" value="UniProtKB-SubCell"/>
</dbReference>
<feature type="transmembrane region" description="Helical" evidence="5">
    <location>
        <begin position="82"/>
        <end position="104"/>
    </location>
</feature>
<evidence type="ECO:0000256" key="3">
    <source>
        <dbReference type="ARBA" id="ARBA00022989"/>
    </source>
</evidence>
<keyword evidence="7" id="KW-1185">Reference proteome</keyword>
<feature type="non-terminal residue" evidence="6">
    <location>
        <position position="121"/>
    </location>
</feature>
<dbReference type="AlphaFoldDB" id="A0AAV5TR18"/>
<sequence length="121" mass="12822">QHVAWIVHTGFLGAIHAPIFAMGGPLLIKAAVYTVGIVAGLSAIAVTAPSEKFLWMHAPLFMGLNAIIITSLRSMFVPVGTVLGAGLSSISLYCSLILFSLFILHDTQKVVKNAVEHPQEG</sequence>
<evidence type="ECO:0000256" key="1">
    <source>
        <dbReference type="ARBA" id="ARBA00004141"/>
    </source>
</evidence>
<evidence type="ECO:0000256" key="2">
    <source>
        <dbReference type="ARBA" id="ARBA00022692"/>
    </source>
</evidence>
<keyword evidence="4 5" id="KW-0472">Membrane</keyword>
<evidence type="ECO:0000313" key="6">
    <source>
        <dbReference type="EMBL" id="GMS96920.1"/>
    </source>
</evidence>
<evidence type="ECO:0000313" key="7">
    <source>
        <dbReference type="Proteomes" id="UP001432027"/>
    </source>
</evidence>
<dbReference type="InterPro" id="IPR006214">
    <property type="entry name" value="Bax_inhibitor_1-related"/>
</dbReference>
<dbReference type="Pfam" id="PF01027">
    <property type="entry name" value="Bax1-I"/>
    <property type="match status" value="1"/>
</dbReference>
<protein>
    <submittedName>
        <fullName evidence="6">Uncharacterized protein</fullName>
    </submittedName>
</protein>
<keyword evidence="3 5" id="KW-1133">Transmembrane helix</keyword>
<dbReference type="Proteomes" id="UP001432027">
    <property type="component" value="Unassembled WGS sequence"/>
</dbReference>
<evidence type="ECO:0000256" key="5">
    <source>
        <dbReference type="SAM" id="Phobius"/>
    </source>
</evidence>
<dbReference type="EMBL" id="BTSX01000004">
    <property type="protein sequence ID" value="GMS96920.1"/>
    <property type="molecule type" value="Genomic_DNA"/>
</dbReference>
<feature type="transmembrane region" description="Helical" evidence="5">
    <location>
        <begin position="53"/>
        <end position="76"/>
    </location>
</feature>
<keyword evidence="2 5" id="KW-0812">Transmembrane</keyword>
<feature type="transmembrane region" description="Helical" evidence="5">
    <location>
        <begin position="26"/>
        <end position="46"/>
    </location>
</feature>
<accession>A0AAV5TR18</accession>
<gene>
    <name evidence="6" type="ORF">PENTCL1PPCAC_19095</name>
</gene>
<evidence type="ECO:0000256" key="4">
    <source>
        <dbReference type="ARBA" id="ARBA00023136"/>
    </source>
</evidence>
<comment type="subcellular location">
    <subcellularLocation>
        <location evidence="1">Membrane</location>
        <topology evidence="1">Multi-pass membrane protein</topology>
    </subcellularLocation>
</comment>
<proteinExistence type="predicted"/>
<feature type="non-terminal residue" evidence="6">
    <location>
        <position position="1"/>
    </location>
</feature>